<dbReference type="EMBL" id="JADPKZ010000045">
    <property type="protein sequence ID" value="MBF8378515.1"/>
    <property type="molecule type" value="Genomic_DNA"/>
</dbReference>
<dbReference type="Proteomes" id="UP000642910">
    <property type="component" value="Unassembled WGS sequence"/>
</dbReference>
<name>A0ABS0F5D6_9BACL</name>
<evidence type="ECO:0000313" key="3">
    <source>
        <dbReference type="Proteomes" id="UP000642910"/>
    </source>
</evidence>
<evidence type="ECO:0000259" key="1">
    <source>
        <dbReference type="PROSITE" id="PS50943"/>
    </source>
</evidence>
<dbReference type="InterPro" id="IPR010982">
    <property type="entry name" value="Lambda_DNA-bd_dom_sf"/>
</dbReference>
<reference evidence="2 3" key="1">
    <citation type="submission" date="2020-11" db="EMBL/GenBank/DDBJ databases">
        <title>Genomic insight of Alicyclobacillus mali FL 18 reveals a new arsenic-resistant strain, with potential in environmental biotechnology.</title>
        <authorList>
            <person name="Fiorentino G."/>
            <person name="Gallo G."/>
            <person name="Aulitto M."/>
        </authorList>
    </citation>
    <scope>NUCLEOTIDE SEQUENCE [LARGE SCALE GENOMIC DNA]</scope>
    <source>
        <strain evidence="2 3">FL 18</strain>
    </source>
</reference>
<gene>
    <name evidence="2" type="ORF">IW967_11680</name>
</gene>
<dbReference type="InterPro" id="IPR001387">
    <property type="entry name" value="Cro/C1-type_HTH"/>
</dbReference>
<dbReference type="SMART" id="SM00530">
    <property type="entry name" value="HTH_XRE"/>
    <property type="match status" value="1"/>
</dbReference>
<feature type="domain" description="HTH cro/C1-type" evidence="1">
    <location>
        <begin position="15"/>
        <end position="70"/>
    </location>
</feature>
<sequence length="89" mass="10331">MANDERRWCCMRIAMRRRREELGLTQVEAAARAGMKRQNWSHIERGRREPSLSQMKAIANALETEPTIELFENYSFDDVEGDEAIAKTS</sequence>
<dbReference type="PROSITE" id="PS50943">
    <property type="entry name" value="HTH_CROC1"/>
    <property type="match status" value="1"/>
</dbReference>
<comment type="caution">
    <text evidence="2">The sequence shown here is derived from an EMBL/GenBank/DDBJ whole genome shotgun (WGS) entry which is preliminary data.</text>
</comment>
<accession>A0ABS0F5D6</accession>
<evidence type="ECO:0000313" key="2">
    <source>
        <dbReference type="EMBL" id="MBF8378515.1"/>
    </source>
</evidence>
<protein>
    <submittedName>
        <fullName evidence="2">Helix-turn-helix transcriptional regulator</fullName>
    </submittedName>
</protein>
<organism evidence="2 3">
    <name type="scientific">Alicyclobacillus mali</name>
    <name type="common">ex Roth et al. 2021</name>
    <dbReference type="NCBI Taxonomy" id="1123961"/>
    <lineage>
        <taxon>Bacteria</taxon>
        <taxon>Bacillati</taxon>
        <taxon>Bacillota</taxon>
        <taxon>Bacilli</taxon>
        <taxon>Bacillales</taxon>
        <taxon>Alicyclobacillaceae</taxon>
        <taxon>Alicyclobacillus</taxon>
    </lineage>
</organism>
<dbReference type="SUPFAM" id="SSF47413">
    <property type="entry name" value="lambda repressor-like DNA-binding domains"/>
    <property type="match status" value="1"/>
</dbReference>
<keyword evidence="3" id="KW-1185">Reference proteome</keyword>
<dbReference type="CDD" id="cd00093">
    <property type="entry name" value="HTH_XRE"/>
    <property type="match status" value="1"/>
</dbReference>
<proteinExistence type="predicted"/>
<dbReference type="Pfam" id="PF13560">
    <property type="entry name" value="HTH_31"/>
    <property type="match status" value="1"/>
</dbReference>
<dbReference type="Gene3D" id="1.10.260.40">
    <property type="entry name" value="lambda repressor-like DNA-binding domains"/>
    <property type="match status" value="1"/>
</dbReference>